<dbReference type="Pfam" id="PF00027">
    <property type="entry name" value="cNMP_binding"/>
    <property type="match status" value="1"/>
</dbReference>
<dbReference type="InterPro" id="IPR018490">
    <property type="entry name" value="cNMP-bd_dom_sf"/>
</dbReference>
<proteinExistence type="predicted"/>
<evidence type="ECO:0000259" key="1">
    <source>
        <dbReference type="PROSITE" id="PS50042"/>
    </source>
</evidence>
<feature type="domain" description="Cyclic nucleotide-binding" evidence="1">
    <location>
        <begin position="22"/>
        <end position="93"/>
    </location>
</feature>
<dbReference type="PROSITE" id="PS50042">
    <property type="entry name" value="CNMP_BINDING_3"/>
    <property type="match status" value="1"/>
</dbReference>
<name>A0ABU2J0N4_9GAMM</name>
<evidence type="ECO:0000313" key="3">
    <source>
        <dbReference type="Proteomes" id="UP001252207"/>
    </source>
</evidence>
<dbReference type="RefSeq" id="WP_311271397.1">
    <property type="nucleotide sequence ID" value="NZ_CP145912.1"/>
</dbReference>
<dbReference type="InterPro" id="IPR014710">
    <property type="entry name" value="RmlC-like_jellyroll"/>
</dbReference>
<reference evidence="2 3" key="1">
    <citation type="submission" date="2022-06" db="EMBL/GenBank/DDBJ databases">
        <title>Chromosome and plasmid sequencings of Enterobacteriales species co-exiting double carbapenemases.</title>
        <authorList>
            <person name="Fu Y."/>
        </authorList>
    </citation>
    <scope>NUCLEOTIDE SEQUENCE [LARGE SCALE GENOMIC DNA]</scope>
    <source>
        <strain evidence="2 3">21030615019</strain>
    </source>
</reference>
<gene>
    <name evidence="2" type="ORF">NLX89_16160</name>
</gene>
<accession>A0ABU2J0N4</accession>
<dbReference type="Proteomes" id="UP001252207">
    <property type="component" value="Unassembled WGS sequence"/>
</dbReference>
<protein>
    <submittedName>
        <fullName evidence="2">Cyclic nucleotide-binding domain-containing protein</fullName>
    </submittedName>
</protein>
<dbReference type="EMBL" id="JANAVW010000001">
    <property type="protein sequence ID" value="MDT0134865.1"/>
    <property type="molecule type" value="Genomic_DNA"/>
</dbReference>
<dbReference type="SUPFAM" id="SSF51206">
    <property type="entry name" value="cAMP-binding domain-like"/>
    <property type="match status" value="1"/>
</dbReference>
<dbReference type="InterPro" id="IPR000595">
    <property type="entry name" value="cNMP-bd_dom"/>
</dbReference>
<dbReference type="Gene3D" id="2.60.120.10">
    <property type="entry name" value="Jelly Rolls"/>
    <property type="match status" value="1"/>
</dbReference>
<comment type="caution">
    <text evidence="2">The sequence shown here is derived from an EMBL/GenBank/DDBJ whole genome shotgun (WGS) entry which is preliminary data.</text>
</comment>
<keyword evidence="3" id="KW-1185">Reference proteome</keyword>
<evidence type="ECO:0000313" key="2">
    <source>
        <dbReference type="EMBL" id="MDT0134865.1"/>
    </source>
</evidence>
<organism evidence="2 3">
    <name type="scientific">Providencia huaxiensis</name>
    <dbReference type="NCBI Taxonomy" id="2027290"/>
    <lineage>
        <taxon>Bacteria</taxon>
        <taxon>Pseudomonadati</taxon>
        <taxon>Pseudomonadota</taxon>
        <taxon>Gammaproteobacteria</taxon>
        <taxon>Enterobacterales</taxon>
        <taxon>Morganellaceae</taxon>
        <taxon>Providencia</taxon>
    </lineage>
</organism>
<dbReference type="GeneID" id="89491307"/>
<dbReference type="CDD" id="cd00038">
    <property type="entry name" value="CAP_ED"/>
    <property type="match status" value="1"/>
</dbReference>
<sequence length="93" mass="10606">MTFVKNVFPHTQSLNALKSCLLFNEVEDEKLALLLENCGYIRFKSGEILNHEGEPFKHCPLMISGQIEVYRHTYLGEEKIFGLFCTGEIVAIV</sequence>